<keyword evidence="3 5" id="KW-0238">DNA-binding</keyword>
<dbReference type="InterPro" id="IPR036271">
    <property type="entry name" value="Tet_transcr_reg_TetR-rel_C_sf"/>
</dbReference>
<evidence type="ECO:0000313" key="8">
    <source>
        <dbReference type="Proteomes" id="UP001596137"/>
    </source>
</evidence>
<protein>
    <submittedName>
        <fullName evidence="7">TetR/AcrR family transcriptional regulator</fullName>
    </submittedName>
</protein>
<feature type="domain" description="HTH tetR-type" evidence="6">
    <location>
        <begin position="7"/>
        <end position="67"/>
    </location>
</feature>
<dbReference type="EMBL" id="JBHSRF010000037">
    <property type="protein sequence ID" value="MFC6084079.1"/>
    <property type="molecule type" value="Genomic_DNA"/>
</dbReference>
<dbReference type="InterPro" id="IPR039538">
    <property type="entry name" value="BetI_C"/>
</dbReference>
<feature type="DNA-binding region" description="H-T-H motif" evidence="5">
    <location>
        <begin position="30"/>
        <end position="49"/>
    </location>
</feature>
<evidence type="ECO:0000256" key="1">
    <source>
        <dbReference type="ARBA" id="ARBA00022491"/>
    </source>
</evidence>
<dbReference type="PANTHER" id="PTHR30055:SF200">
    <property type="entry name" value="HTH-TYPE TRANSCRIPTIONAL REPRESSOR BDCR"/>
    <property type="match status" value="1"/>
</dbReference>
<keyword evidence="1" id="KW-0678">Repressor</keyword>
<dbReference type="InterPro" id="IPR050109">
    <property type="entry name" value="HTH-type_TetR-like_transc_reg"/>
</dbReference>
<dbReference type="Gene3D" id="1.10.357.10">
    <property type="entry name" value="Tetracycline Repressor, domain 2"/>
    <property type="match status" value="1"/>
</dbReference>
<dbReference type="PRINTS" id="PR00455">
    <property type="entry name" value="HTHTETR"/>
</dbReference>
<evidence type="ECO:0000259" key="6">
    <source>
        <dbReference type="PROSITE" id="PS50977"/>
    </source>
</evidence>
<dbReference type="SUPFAM" id="SSF48498">
    <property type="entry name" value="Tetracyclin repressor-like, C-terminal domain"/>
    <property type="match status" value="1"/>
</dbReference>
<dbReference type="PROSITE" id="PS50977">
    <property type="entry name" value="HTH_TETR_2"/>
    <property type="match status" value="1"/>
</dbReference>
<evidence type="ECO:0000256" key="2">
    <source>
        <dbReference type="ARBA" id="ARBA00023015"/>
    </source>
</evidence>
<evidence type="ECO:0000256" key="4">
    <source>
        <dbReference type="ARBA" id="ARBA00023163"/>
    </source>
</evidence>
<accession>A0ABW1NL34</accession>
<keyword evidence="2" id="KW-0805">Transcription regulation</keyword>
<evidence type="ECO:0000256" key="3">
    <source>
        <dbReference type="ARBA" id="ARBA00023125"/>
    </source>
</evidence>
<organism evidence="7 8">
    <name type="scientific">Sphaerisporangium aureirubrum</name>
    <dbReference type="NCBI Taxonomy" id="1544736"/>
    <lineage>
        <taxon>Bacteria</taxon>
        <taxon>Bacillati</taxon>
        <taxon>Actinomycetota</taxon>
        <taxon>Actinomycetes</taxon>
        <taxon>Streptosporangiales</taxon>
        <taxon>Streptosporangiaceae</taxon>
        <taxon>Sphaerisporangium</taxon>
    </lineage>
</organism>
<sequence>MARGFGRIRRDDLLRTACEVIAAQGFGHTRTVDIARAAGVSQGLLFYHFSTKDRLFAEAFAYAAQRDLEALAKLQESGGPPLTRLRDLLRLYSPSGKSKSWALWIDAWSESLRSTVLEEVSRNIDLCWKQALRRILDDGVAEGVFHCPDPDAATWRIVSLIDGLAVQATVHKRVLTRARLADLVRTAAATEVGVPLEVLTG</sequence>
<evidence type="ECO:0000256" key="5">
    <source>
        <dbReference type="PROSITE-ProRule" id="PRU00335"/>
    </source>
</evidence>
<name>A0ABW1NL34_9ACTN</name>
<proteinExistence type="predicted"/>
<dbReference type="PANTHER" id="PTHR30055">
    <property type="entry name" value="HTH-TYPE TRANSCRIPTIONAL REGULATOR RUTR"/>
    <property type="match status" value="1"/>
</dbReference>
<comment type="caution">
    <text evidence="7">The sequence shown here is derived from an EMBL/GenBank/DDBJ whole genome shotgun (WGS) entry which is preliminary data.</text>
</comment>
<dbReference type="SUPFAM" id="SSF46689">
    <property type="entry name" value="Homeodomain-like"/>
    <property type="match status" value="1"/>
</dbReference>
<keyword evidence="4" id="KW-0804">Transcription</keyword>
<dbReference type="RefSeq" id="WP_380756755.1">
    <property type="nucleotide sequence ID" value="NZ_JBHSRF010000037.1"/>
</dbReference>
<dbReference type="InterPro" id="IPR001647">
    <property type="entry name" value="HTH_TetR"/>
</dbReference>
<dbReference type="Pfam" id="PF00440">
    <property type="entry name" value="TetR_N"/>
    <property type="match status" value="1"/>
</dbReference>
<gene>
    <name evidence="7" type="ORF">ACFP1K_23160</name>
</gene>
<evidence type="ECO:0000313" key="7">
    <source>
        <dbReference type="EMBL" id="MFC6084079.1"/>
    </source>
</evidence>
<dbReference type="Pfam" id="PF13977">
    <property type="entry name" value="TetR_C_6"/>
    <property type="match status" value="1"/>
</dbReference>
<reference evidence="8" key="1">
    <citation type="journal article" date="2019" name="Int. J. Syst. Evol. Microbiol.">
        <title>The Global Catalogue of Microorganisms (GCM) 10K type strain sequencing project: providing services to taxonomists for standard genome sequencing and annotation.</title>
        <authorList>
            <consortium name="The Broad Institute Genomics Platform"/>
            <consortium name="The Broad Institute Genome Sequencing Center for Infectious Disease"/>
            <person name="Wu L."/>
            <person name="Ma J."/>
        </authorList>
    </citation>
    <scope>NUCLEOTIDE SEQUENCE [LARGE SCALE GENOMIC DNA]</scope>
    <source>
        <strain evidence="8">JCM 30346</strain>
    </source>
</reference>
<dbReference type="Proteomes" id="UP001596137">
    <property type="component" value="Unassembled WGS sequence"/>
</dbReference>
<dbReference type="InterPro" id="IPR009057">
    <property type="entry name" value="Homeodomain-like_sf"/>
</dbReference>
<keyword evidence="8" id="KW-1185">Reference proteome</keyword>